<dbReference type="Proteomes" id="UP000680679">
    <property type="component" value="Plasmid pAt1"/>
</dbReference>
<dbReference type="EMBL" id="AP024564">
    <property type="protein sequence ID" value="BCU08466.1"/>
    <property type="molecule type" value="Genomic_DNA"/>
</dbReference>
<proteinExistence type="predicted"/>
<sequence length="126" mass="13984">MQPVFESGCVCFSEEPPSGQSRRAFRVRRFCLYPPELHDGTDNPRVAWLAAGLDGYDGQHAEVGAYVSASGDVFFEDHLGWSIESDLRPLGIDPRSPEGRQLISDWAECARRHGLDALNSFFPLAT</sequence>
<gene>
    <name evidence="1" type="ORF">Atep_31430</name>
</gene>
<name>A0ABN6GET5_9GAMM</name>
<evidence type="ECO:0000313" key="2">
    <source>
        <dbReference type="Proteomes" id="UP000680679"/>
    </source>
</evidence>
<reference evidence="1 2" key="1">
    <citation type="submission" date="2021-04" db="EMBL/GenBank/DDBJ databases">
        <title>Complete genome sequencing of Allochromatium tepidum strain NZ.</title>
        <authorList>
            <person name="Tsukatani Y."/>
            <person name="Mori H."/>
        </authorList>
    </citation>
    <scope>NUCLEOTIDE SEQUENCE [LARGE SCALE GENOMIC DNA]</scope>
    <source>
        <strain evidence="1 2">NZ</strain>
        <plasmid evidence="1 2">pAt1</plasmid>
    </source>
</reference>
<evidence type="ECO:0000313" key="1">
    <source>
        <dbReference type="EMBL" id="BCU08466.1"/>
    </source>
</evidence>
<dbReference type="RefSeq" id="WP_213382016.1">
    <property type="nucleotide sequence ID" value="NZ_AP024564.1"/>
</dbReference>
<geneLocation type="plasmid" evidence="1 2">
    <name>pAt1</name>
</geneLocation>
<organism evidence="1 2">
    <name type="scientific">Allochromatium tepidum</name>
    <dbReference type="NCBI Taxonomy" id="553982"/>
    <lineage>
        <taxon>Bacteria</taxon>
        <taxon>Pseudomonadati</taxon>
        <taxon>Pseudomonadota</taxon>
        <taxon>Gammaproteobacteria</taxon>
        <taxon>Chromatiales</taxon>
        <taxon>Chromatiaceae</taxon>
        <taxon>Allochromatium</taxon>
    </lineage>
</organism>
<keyword evidence="2" id="KW-1185">Reference proteome</keyword>
<accession>A0ABN6GET5</accession>
<keyword evidence="1" id="KW-0614">Plasmid</keyword>
<protein>
    <submittedName>
        <fullName evidence="1">Uncharacterized protein</fullName>
    </submittedName>
</protein>